<dbReference type="InterPro" id="IPR000847">
    <property type="entry name" value="LysR_HTH_N"/>
</dbReference>
<evidence type="ECO:0000256" key="1">
    <source>
        <dbReference type="ARBA" id="ARBA00009437"/>
    </source>
</evidence>
<dbReference type="EMBL" id="BMIJ01000003">
    <property type="protein sequence ID" value="GGB89433.1"/>
    <property type="molecule type" value="Genomic_DNA"/>
</dbReference>
<dbReference type="Proteomes" id="UP000629025">
    <property type="component" value="Unassembled WGS sequence"/>
</dbReference>
<dbReference type="PANTHER" id="PTHR30126:SF77">
    <property type="entry name" value="TRANSCRIPTIONAL REGULATORY PROTEIN"/>
    <property type="match status" value="1"/>
</dbReference>
<keyword evidence="5" id="KW-0732">Signal</keyword>
<name>A0ABQ1K643_9GAMM</name>
<accession>A0ABQ1K643</accession>
<evidence type="ECO:0000256" key="3">
    <source>
        <dbReference type="ARBA" id="ARBA00023125"/>
    </source>
</evidence>
<keyword evidence="3" id="KW-0238">DNA-binding</keyword>
<evidence type="ECO:0000259" key="6">
    <source>
        <dbReference type="PROSITE" id="PS50931"/>
    </source>
</evidence>
<keyword evidence="4" id="KW-0804">Transcription</keyword>
<organism evidence="7 8">
    <name type="scientific">Marinobacterium zhoushanense</name>
    <dbReference type="NCBI Taxonomy" id="1679163"/>
    <lineage>
        <taxon>Bacteria</taxon>
        <taxon>Pseudomonadati</taxon>
        <taxon>Pseudomonadota</taxon>
        <taxon>Gammaproteobacteria</taxon>
        <taxon>Oceanospirillales</taxon>
        <taxon>Oceanospirillaceae</taxon>
        <taxon>Marinobacterium</taxon>
    </lineage>
</organism>
<comment type="similarity">
    <text evidence="1">Belongs to the LysR transcriptional regulatory family.</text>
</comment>
<dbReference type="PRINTS" id="PR00039">
    <property type="entry name" value="HTHLYSR"/>
</dbReference>
<dbReference type="InterPro" id="IPR036390">
    <property type="entry name" value="WH_DNA-bd_sf"/>
</dbReference>
<dbReference type="SUPFAM" id="SSF46785">
    <property type="entry name" value="Winged helix' DNA-binding domain"/>
    <property type="match status" value="1"/>
</dbReference>
<dbReference type="InterPro" id="IPR005119">
    <property type="entry name" value="LysR_subst-bd"/>
</dbReference>
<reference evidence="8" key="1">
    <citation type="journal article" date="2019" name="Int. J. Syst. Evol. Microbiol.">
        <title>The Global Catalogue of Microorganisms (GCM) 10K type strain sequencing project: providing services to taxonomists for standard genome sequencing and annotation.</title>
        <authorList>
            <consortium name="The Broad Institute Genomics Platform"/>
            <consortium name="The Broad Institute Genome Sequencing Center for Infectious Disease"/>
            <person name="Wu L."/>
            <person name="Ma J."/>
        </authorList>
    </citation>
    <scope>NUCLEOTIDE SEQUENCE [LARGE SCALE GENOMIC DNA]</scope>
    <source>
        <strain evidence="8">CGMCC 1.15341</strain>
    </source>
</reference>
<feature type="domain" description="HTH lysR-type" evidence="6">
    <location>
        <begin position="1"/>
        <end position="58"/>
    </location>
</feature>
<proteinExistence type="inferred from homology"/>
<dbReference type="SUPFAM" id="SSF53850">
    <property type="entry name" value="Periplasmic binding protein-like II"/>
    <property type="match status" value="1"/>
</dbReference>
<dbReference type="Gene3D" id="1.10.10.10">
    <property type="entry name" value="Winged helix-like DNA-binding domain superfamily/Winged helix DNA-binding domain"/>
    <property type="match status" value="1"/>
</dbReference>
<evidence type="ECO:0000313" key="8">
    <source>
        <dbReference type="Proteomes" id="UP000629025"/>
    </source>
</evidence>
<feature type="signal peptide" evidence="5">
    <location>
        <begin position="1"/>
        <end position="20"/>
    </location>
</feature>
<dbReference type="Pfam" id="PF00126">
    <property type="entry name" value="HTH_1"/>
    <property type="match status" value="1"/>
</dbReference>
<dbReference type="Gene3D" id="3.40.190.10">
    <property type="entry name" value="Periplasmic binding protein-like II"/>
    <property type="match status" value="2"/>
</dbReference>
<dbReference type="CDD" id="cd05466">
    <property type="entry name" value="PBP2_LTTR_substrate"/>
    <property type="match status" value="1"/>
</dbReference>
<sequence>MRLRNLYTFLTVARLGSFHAAASQLHASQPAISARISALEDELNVQLFARDKRGTQLTPRGVQLLPYAEKLIAISREMKAQLADDAPERGTVRIGIVDTLTHLWLSRLLTCWHTEHPLIAFELISDVTSSLMAQLKAADLDLVLMVADEQPMPAFVSEPLCSYPQCWVASPNLAGASNIGNIHDLTEQAILSFPRGSRPWRYLTNLFESMGDSAPVIHTCSSVASLLTLVKQGVGIAFLPEPLVAAEIAAGQLFSIESLPKAPALNFCCAWRLDDDRILPRLLAETARNMIDAPISTEQSIIFTQ</sequence>
<evidence type="ECO:0000256" key="2">
    <source>
        <dbReference type="ARBA" id="ARBA00023015"/>
    </source>
</evidence>
<dbReference type="PANTHER" id="PTHR30126">
    <property type="entry name" value="HTH-TYPE TRANSCRIPTIONAL REGULATOR"/>
    <property type="match status" value="1"/>
</dbReference>
<dbReference type="PROSITE" id="PS50931">
    <property type="entry name" value="HTH_LYSR"/>
    <property type="match status" value="1"/>
</dbReference>
<feature type="chain" id="PRO_5046575249" evidence="5">
    <location>
        <begin position="21"/>
        <end position="305"/>
    </location>
</feature>
<evidence type="ECO:0000256" key="4">
    <source>
        <dbReference type="ARBA" id="ARBA00023163"/>
    </source>
</evidence>
<evidence type="ECO:0000256" key="5">
    <source>
        <dbReference type="SAM" id="SignalP"/>
    </source>
</evidence>
<dbReference type="InterPro" id="IPR036388">
    <property type="entry name" value="WH-like_DNA-bd_sf"/>
</dbReference>
<dbReference type="RefSeq" id="WP_188746779.1">
    <property type="nucleotide sequence ID" value="NZ_BMIJ01000003.1"/>
</dbReference>
<comment type="caution">
    <text evidence="7">The sequence shown here is derived from an EMBL/GenBank/DDBJ whole genome shotgun (WGS) entry which is preliminary data.</text>
</comment>
<keyword evidence="2" id="KW-0805">Transcription regulation</keyword>
<protein>
    <submittedName>
        <fullName evidence="7">LysR family transcriptional regulator</fullName>
    </submittedName>
</protein>
<keyword evidence="8" id="KW-1185">Reference proteome</keyword>
<dbReference type="Pfam" id="PF03466">
    <property type="entry name" value="LysR_substrate"/>
    <property type="match status" value="1"/>
</dbReference>
<evidence type="ECO:0000313" key="7">
    <source>
        <dbReference type="EMBL" id="GGB89433.1"/>
    </source>
</evidence>
<gene>
    <name evidence="7" type="ORF">GCM10011352_14300</name>
</gene>